<organism evidence="9 10">
    <name type="scientific">Thermomonas fusca</name>
    <dbReference type="NCBI Taxonomy" id="215690"/>
    <lineage>
        <taxon>Bacteria</taxon>
        <taxon>Pseudomonadati</taxon>
        <taxon>Pseudomonadota</taxon>
        <taxon>Gammaproteobacteria</taxon>
        <taxon>Lysobacterales</taxon>
        <taxon>Lysobacteraceae</taxon>
        <taxon>Thermomonas</taxon>
    </lineage>
</organism>
<dbReference type="InterPro" id="IPR020070">
    <property type="entry name" value="Ribosomal_bL9_N"/>
</dbReference>
<dbReference type="InterPro" id="IPR020069">
    <property type="entry name" value="Ribosomal_bL9_C"/>
</dbReference>
<dbReference type="HAMAP" id="MF_00503">
    <property type="entry name" value="Ribosomal_bL9"/>
    <property type="match status" value="1"/>
</dbReference>
<evidence type="ECO:0000256" key="2">
    <source>
        <dbReference type="ARBA" id="ARBA00022730"/>
    </source>
</evidence>
<evidence type="ECO:0000256" key="6">
    <source>
        <dbReference type="ARBA" id="ARBA00035292"/>
    </source>
</evidence>
<keyword evidence="3 7" id="KW-0694">RNA-binding</keyword>
<feature type="domain" description="Ribosomal protein L9" evidence="8">
    <location>
        <begin position="13"/>
        <end position="40"/>
    </location>
</feature>
<dbReference type="Pfam" id="PF03948">
    <property type="entry name" value="Ribosomal_L9_C"/>
    <property type="match status" value="1"/>
</dbReference>
<name>A0A5R9PD10_9GAMM</name>
<dbReference type="InterPro" id="IPR036791">
    <property type="entry name" value="Ribosomal_bL9_C_sf"/>
</dbReference>
<evidence type="ECO:0000256" key="1">
    <source>
        <dbReference type="ARBA" id="ARBA00010605"/>
    </source>
</evidence>
<dbReference type="PROSITE" id="PS00651">
    <property type="entry name" value="RIBOSOMAL_L9"/>
    <property type="match status" value="1"/>
</dbReference>
<evidence type="ECO:0000256" key="5">
    <source>
        <dbReference type="ARBA" id="ARBA00023274"/>
    </source>
</evidence>
<keyword evidence="5 7" id="KW-0687">Ribonucleoprotein</keyword>
<evidence type="ECO:0000259" key="8">
    <source>
        <dbReference type="PROSITE" id="PS00651"/>
    </source>
</evidence>
<evidence type="ECO:0000256" key="7">
    <source>
        <dbReference type="HAMAP-Rule" id="MF_00503"/>
    </source>
</evidence>
<evidence type="ECO:0000256" key="3">
    <source>
        <dbReference type="ARBA" id="ARBA00022884"/>
    </source>
</evidence>
<reference evidence="9 10" key="1">
    <citation type="submission" date="2019-04" db="EMBL/GenBank/DDBJ databases">
        <authorList>
            <person name="Grouzdev D.S."/>
            <person name="Nazina T.N."/>
        </authorList>
    </citation>
    <scope>NUCLEOTIDE SEQUENCE [LARGE SCALE GENOMIC DNA]</scope>
    <source>
        <strain evidence="9 10">SHC 3-19</strain>
    </source>
</reference>
<dbReference type="GO" id="GO:0003735">
    <property type="term" value="F:structural constituent of ribosome"/>
    <property type="evidence" value="ECO:0007669"/>
    <property type="project" value="InterPro"/>
</dbReference>
<dbReference type="GO" id="GO:0006412">
    <property type="term" value="P:translation"/>
    <property type="evidence" value="ECO:0007669"/>
    <property type="project" value="UniProtKB-UniRule"/>
</dbReference>
<dbReference type="EMBL" id="SROY01000004">
    <property type="protein sequence ID" value="TLX21262.1"/>
    <property type="molecule type" value="Genomic_DNA"/>
</dbReference>
<dbReference type="Gene3D" id="3.40.5.10">
    <property type="entry name" value="Ribosomal protein L9, N-terminal domain"/>
    <property type="match status" value="1"/>
</dbReference>
<dbReference type="SUPFAM" id="SSF55653">
    <property type="entry name" value="Ribosomal protein L9 C-domain"/>
    <property type="match status" value="1"/>
</dbReference>
<protein>
    <recommendedName>
        <fullName evidence="6 7">Large ribosomal subunit protein bL9</fullName>
    </recommendedName>
</protein>
<dbReference type="InterPro" id="IPR036935">
    <property type="entry name" value="Ribosomal_bL9_N_sf"/>
</dbReference>
<dbReference type="InterPro" id="IPR000244">
    <property type="entry name" value="Ribosomal_bL9"/>
</dbReference>
<dbReference type="Pfam" id="PF01281">
    <property type="entry name" value="Ribosomal_L9_N"/>
    <property type="match status" value="1"/>
</dbReference>
<dbReference type="InterPro" id="IPR020594">
    <property type="entry name" value="Ribosomal_bL9_bac/chp"/>
</dbReference>
<comment type="caution">
    <text evidence="9">The sequence shown here is derived from an EMBL/GenBank/DDBJ whole genome shotgun (WGS) entry which is preliminary data.</text>
</comment>
<comment type="similarity">
    <text evidence="1 7">Belongs to the bacterial ribosomal protein bL9 family.</text>
</comment>
<dbReference type="GO" id="GO:1990904">
    <property type="term" value="C:ribonucleoprotein complex"/>
    <property type="evidence" value="ECO:0007669"/>
    <property type="project" value="UniProtKB-KW"/>
</dbReference>
<keyword evidence="2 7" id="KW-0699">rRNA-binding</keyword>
<dbReference type="GO" id="GO:0019843">
    <property type="term" value="F:rRNA binding"/>
    <property type="evidence" value="ECO:0007669"/>
    <property type="project" value="UniProtKB-UniRule"/>
</dbReference>
<evidence type="ECO:0000313" key="9">
    <source>
        <dbReference type="EMBL" id="TLX21262.1"/>
    </source>
</evidence>
<gene>
    <name evidence="7 9" type="primary">rplI</name>
    <name evidence="9" type="ORF">E5S66_09955</name>
</gene>
<sequence>MQLILLQKVTNLGNLGDKVDVKPGYGRNYLVPQGKAVPATAANLAEFEAKRAEYEAKAQSNLDAASARQAKLADASVTVAANASTEGKLFGSVGPREIAEALTKQLGVEVNKSEVVMGEGPLRHTGEFEVLVHLHADIDTTVKVVVVPEAA</sequence>
<dbReference type="InterPro" id="IPR009027">
    <property type="entry name" value="Ribosomal_bL9/RNase_H1_N"/>
</dbReference>
<dbReference type="GO" id="GO:0005840">
    <property type="term" value="C:ribosome"/>
    <property type="evidence" value="ECO:0007669"/>
    <property type="project" value="UniProtKB-KW"/>
</dbReference>
<dbReference type="RefSeq" id="WP_028838157.1">
    <property type="nucleotide sequence ID" value="NZ_SROY01000004.1"/>
</dbReference>
<keyword evidence="4 7" id="KW-0689">Ribosomal protein</keyword>
<dbReference type="Proteomes" id="UP000308508">
    <property type="component" value="Unassembled WGS sequence"/>
</dbReference>
<evidence type="ECO:0000256" key="4">
    <source>
        <dbReference type="ARBA" id="ARBA00022980"/>
    </source>
</evidence>
<evidence type="ECO:0000313" key="10">
    <source>
        <dbReference type="Proteomes" id="UP000308508"/>
    </source>
</evidence>
<comment type="function">
    <text evidence="7">Binds to the 23S rRNA.</text>
</comment>
<dbReference type="NCBIfam" id="TIGR00158">
    <property type="entry name" value="L9"/>
    <property type="match status" value="1"/>
</dbReference>
<dbReference type="SUPFAM" id="SSF55658">
    <property type="entry name" value="L9 N-domain-like"/>
    <property type="match status" value="1"/>
</dbReference>
<dbReference type="Gene3D" id="3.10.430.100">
    <property type="entry name" value="Ribosomal protein L9, C-terminal domain"/>
    <property type="match status" value="1"/>
</dbReference>
<keyword evidence="10" id="KW-1185">Reference proteome</keyword>
<dbReference type="AlphaFoldDB" id="A0A5R9PD10"/>
<dbReference type="STRING" id="1123377.GCA_000423885_00102"/>
<proteinExistence type="inferred from homology"/>
<accession>A0A5R9PD10</accession>
<dbReference type="PANTHER" id="PTHR21368">
    <property type="entry name" value="50S RIBOSOMAL PROTEIN L9"/>
    <property type="match status" value="1"/>
</dbReference>